<protein>
    <submittedName>
        <fullName evidence="1">Uncharacterized protein</fullName>
    </submittedName>
</protein>
<dbReference type="EMBL" id="BMNK01000013">
    <property type="protein sequence ID" value="GGP12978.1"/>
    <property type="molecule type" value="Genomic_DNA"/>
</dbReference>
<dbReference type="AlphaFoldDB" id="A0A918AC66"/>
<reference evidence="1" key="2">
    <citation type="submission" date="2020-09" db="EMBL/GenBank/DDBJ databases">
        <authorList>
            <person name="Sun Q."/>
            <person name="Zhou Y."/>
        </authorList>
    </citation>
    <scope>NUCLEOTIDE SEQUENCE</scope>
    <source>
        <strain evidence="1">CGMCC 4.7430</strain>
    </source>
</reference>
<reference evidence="1" key="1">
    <citation type="journal article" date="2014" name="Int. J. Syst. Evol. Microbiol.">
        <title>Complete genome sequence of Corynebacterium casei LMG S-19264T (=DSM 44701T), isolated from a smear-ripened cheese.</title>
        <authorList>
            <consortium name="US DOE Joint Genome Institute (JGI-PGF)"/>
            <person name="Walter F."/>
            <person name="Albersmeier A."/>
            <person name="Kalinowski J."/>
            <person name="Ruckert C."/>
        </authorList>
    </citation>
    <scope>NUCLEOTIDE SEQUENCE</scope>
    <source>
        <strain evidence="1">CGMCC 4.7430</strain>
    </source>
</reference>
<organism evidence="1 2">
    <name type="scientific">Nonomuraea glycinis</name>
    <dbReference type="NCBI Taxonomy" id="2047744"/>
    <lineage>
        <taxon>Bacteria</taxon>
        <taxon>Bacillati</taxon>
        <taxon>Actinomycetota</taxon>
        <taxon>Actinomycetes</taxon>
        <taxon>Streptosporangiales</taxon>
        <taxon>Streptosporangiaceae</taxon>
        <taxon>Nonomuraea</taxon>
    </lineage>
</organism>
<dbReference type="Proteomes" id="UP000660745">
    <property type="component" value="Unassembled WGS sequence"/>
</dbReference>
<proteinExistence type="predicted"/>
<keyword evidence="2" id="KW-1185">Reference proteome</keyword>
<accession>A0A918AC66</accession>
<comment type="caution">
    <text evidence="1">The sequence shown here is derived from an EMBL/GenBank/DDBJ whole genome shotgun (WGS) entry which is preliminary data.</text>
</comment>
<dbReference type="RefSeq" id="WP_189142369.1">
    <property type="nucleotide sequence ID" value="NZ_BMNK01000013.1"/>
</dbReference>
<gene>
    <name evidence="1" type="ORF">GCM10012278_62920</name>
</gene>
<evidence type="ECO:0000313" key="2">
    <source>
        <dbReference type="Proteomes" id="UP000660745"/>
    </source>
</evidence>
<sequence length="46" mass="5099">MPNLHGVRLRLDSADEGMTVRRVPGGTLIQATTRHTHGRTFTATLR</sequence>
<evidence type="ECO:0000313" key="1">
    <source>
        <dbReference type="EMBL" id="GGP12978.1"/>
    </source>
</evidence>
<name>A0A918AC66_9ACTN</name>